<evidence type="ECO:0000313" key="1">
    <source>
        <dbReference type="EMBL" id="GAH10831.1"/>
    </source>
</evidence>
<protein>
    <submittedName>
        <fullName evidence="1">Uncharacterized protein</fullName>
    </submittedName>
</protein>
<reference evidence="1" key="1">
    <citation type="journal article" date="2014" name="Front. Microbiol.">
        <title>High frequency of phylogenetically diverse reductive dehalogenase-homologous genes in deep subseafloor sedimentary metagenomes.</title>
        <authorList>
            <person name="Kawai M."/>
            <person name="Futagami T."/>
            <person name="Toyoda A."/>
            <person name="Takaki Y."/>
            <person name="Nishi S."/>
            <person name="Hori S."/>
            <person name="Arai W."/>
            <person name="Tsubouchi T."/>
            <person name="Morono Y."/>
            <person name="Uchiyama I."/>
            <person name="Ito T."/>
            <person name="Fujiyama A."/>
            <person name="Inagaki F."/>
            <person name="Takami H."/>
        </authorList>
    </citation>
    <scope>NUCLEOTIDE SEQUENCE</scope>
    <source>
        <strain evidence="1">Expedition CK06-06</strain>
    </source>
</reference>
<proteinExistence type="predicted"/>
<dbReference type="EMBL" id="BART01037767">
    <property type="protein sequence ID" value="GAH10831.1"/>
    <property type="molecule type" value="Genomic_DNA"/>
</dbReference>
<sequence length="81" mass="9759">MVRKNIQVINHRYEYIYGPISRLIRDKANPFNSIKFRWFERNDLEFLRKKNNIIISHPPDLSYGLIRNIINVVGRNPHNLV</sequence>
<name>X1CQX7_9ZZZZ</name>
<dbReference type="AlphaFoldDB" id="X1CQX7"/>
<comment type="caution">
    <text evidence="1">The sequence shown here is derived from an EMBL/GenBank/DDBJ whole genome shotgun (WGS) entry which is preliminary data.</text>
</comment>
<dbReference type="Gene3D" id="3.40.50.10890">
    <property type="match status" value="1"/>
</dbReference>
<gene>
    <name evidence="1" type="ORF">S01H4_63017</name>
</gene>
<accession>X1CQX7</accession>
<feature type="non-terminal residue" evidence="1">
    <location>
        <position position="81"/>
    </location>
</feature>
<organism evidence="1">
    <name type="scientific">marine sediment metagenome</name>
    <dbReference type="NCBI Taxonomy" id="412755"/>
    <lineage>
        <taxon>unclassified sequences</taxon>
        <taxon>metagenomes</taxon>
        <taxon>ecological metagenomes</taxon>
    </lineage>
</organism>